<feature type="binding site" evidence="1">
    <location>
        <begin position="259"/>
        <end position="263"/>
    </location>
    <ligand>
        <name>FAD</name>
        <dbReference type="ChEBI" id="CHEBI:57692"/>
    </ligand>
</feature>
<feature type="binding site" evidence="1">
    <location>
        <begin position="276"/>
        <end position="283"/>
    </location>
    <ligand>
        <name>FAD</name>
        <dbReference type="ChEBI" id="CHEBI:57692"/>
    </ligand>
</feature>
<name>A0AAU7LZS7_9BURK</name>
<dbReference type="Pfam" id="PF00766">
    <property type="entry name" value="ETF_alpha"/>
    <property type="match status" value="1"/>
</dbReference>
<reference evidence="3" key="1">
    <citation type="submission" date="2024-05" db="EMBL/GenBank/DDBJ databases">
        <authorList>
            <person name="Bunk B."/>
            <person name="Swiderski J."/>
            <person name="Sproer C."/>
            <person name="Thiel V."/>
        </authorList>
    </citation>
    <scope>NUCLEOTIDE SEQUENCE</scope>
    <source>
        <strain evidence="3">DSM 17735</strain>
        <plasmid evidence="3">p1</plasmid>
    </source>
</reference>
<evidence type="ECO:0000313" key="3">
    <source>
        <dbReference type="EMBL" id="XBP72463.1"/>
    </source>
</evidence>
<dbReference type="Gene3D" id="3.40.50.1220">
    <property type="entry name" value="TPP-binding domain"/>
    <property type="match status" value="1"/>
</dbReference>
<dbReference type="InterPro" id="IPR014731">
    <property type="entry name" value="ETF_asu_C"/>
</dbReference>
<dbReference type="InterPro" id="IPR001308">
    <property type="entry name" value="ETF_a/FixB"/>
</dbReference>
<keyword evidence="1" id="KW-0274">FAD</keyword>
<organism evidence="3">
    <name type="scientific">Polaromonas hydrogenivorans</name>
    <dbReference type="NCBI Taxonomy" id="335476"/>
    <lineage>
        <taxon>Bacteria</taxon>
        <taxon>Pseudomonadati</taxon>
        <taxon>Pseudomonadota</taxon>
        <taxon>Betaproteobacteria</taxon>
        <taxon>Burkholderiales</taxon>
        <taxon>Comamonadaceae</taxon>
        <taxon>Polaromonas</taxon>
    </lineage>
</organism>
<sequence length="335" mass="34924">MSMSSMRRIVVVLLPTQDAAEQHSLLNAAAAMSSDHHCPLDIVALRGGTQVDVTPAPDLPAHATWWDVVHDGLVQLSTDSLAELAAQALAAAQLAPTMPRLVLLPPGPDGIEVAALLAWRMDGAALGQCMKLEIDGAAVIGHRAGHGGRIMLTLRTQQAQCFATLRAETRPERSALCIAPDRHALALSGTLPEACDVTSIEQTDALPSLEGAKLIVSGGRGMQGDEGFGLLRDIAQRLNGALGGSLPTVDAGWIPVARQIGQSGKFVSPRIYLAVGISGTLQHLAGISSETTIIAVNKDPDAPIFSVAEAGAVGDWREILPALLDRLESTAAEPA</sequence>
<keyword evidence="1" id="KW-0285">Flavoprotein</keyword>
<dbReference type="PANTHER" id="PTHR43153">
    <property type="entry name" value="ELECTRON TRANSFER FLAVOPROTEIN ALPHA"/>
    <property type="match status" value="1"/>
</dbReference>
<protein>
    <submittedName>
        <fullName evidence="3">Electron transfer flavoprotein subunit alpha/FixB family protein</fullName>
    </submittedName>
</protein>
<evidence type="ECO:0000256" key="1">
    <source>
        <dbReference type="PIRSR" id="PIRSR000089-1"/>
    </source>
</evidence>
<dbReference type="GO" id="GO:0050660">
    <property type="term" value="F:flavin adenine dinucleotide binding"/>
    <property type="evidence" value="ECO:0007669"/>
    <property type="project" value="InterPro"/>
</dbReference>
<dbReference type="SUPFAM" id="SSF52467">
    <property type="entry name" value="DHS-like NAD/FAD-binding domain"/>
    <property type="match status" value="1"/>
</dbReference>
<evidence type="ECO:0000259" key="2">
    <source>
        <dbReference type="Pfam" id="PF00766"/>
    </source>
</evidence>
<comment type="cofactor">
    <cofactor evidence="1">
        <name>FAD</name>
        <dbReference type="ChEBI" id="CHEBI:57692"/>
    </cofactor>
    <text evidence="1">Binds 1 FAD per dimer.</text>
</comment>
<dbReference type="InterPro" id="IPR014729">
    <property type="entry name" value="Rossmann-like_a/b/a_fold"/>
</dbReference>
<dbReference type="EMBL" id="CP157676">
    <property type="protein sequence ID" value="XBP72463.1"/>
    <property type="molecule type" value="Genomic_DNA"/>
</dbReference>
<gene>
    <name evidence="3" type="ORF">ABLV49_22345</name>
</gene>
<dbReference type="AlphaFoldDB" id="A0AAU7LZS7"/>
<dbReference type="Gene3D" id="3.40.50.620">
    <property type="entry name" value="HUPs"/>
    <property type="match status" value="1"/>
</dbReference>
<dbReference type="SUPFAM" id="SSF52402">
    <property type="entry name" value="Adenine nucleotide alpha hydrolases-like"/>
    <property type="match status" value="1"/>
</dbReference>
<feature type="binding site" evidence="1">
    <location>
        <position position="220"/>
    </location>
    <ligand>
        <name>FAD</name>
        <dbReference type="ChEBI" id="CHEBI:57692"/>
    </ligand>
</feature>
<dbReference type="InterPro" id="IPR029035">
    <property type="entry name" value="DHS-like_NAD/FAD-binding_dom"/>
</dbReference>
<accession>A0AAU7LZS7</accession>
<dbReference type="GO" id="GO:0009055">
    <property type="term" value="F:electron transfer activity"/>
    <property type="evidence" value="ECO:0007669"/>
    <property type="project" value="InterPro"/>
</dbReference>
<dbReference type="PIRSF" id="PIRSF000089">
    <property type="entry name" value="Electra_flavoP_a"/>
    <property type="match status" value="1"/>
</dbReference>
<geneLocation type="plasmid" evidence="3">
    <name>p1</name>
</geneLocation>
<dbReference type="RefSeq" id="WP_349282055.1">
    <property type="nucleotide sequence ID" value="NZ_CBCSCU010000051.1"/>
</dbReference>
<feature type="domain" description="Electron transfer flavoprotein alpha subunit C-terminal" evidence="2">
    <location>
        <begin position="209"/>
        <end position="287"/>
    </location>
</feature>
<proteinExistence type="predicted"/>
<keyword evidence="3" id="KW-0614">Plasmid</keyword>
<dbReference type="PANTHER" id="PTHR43153:SF1">
    <property type="entry name" value="ELECTRON TRANSFER FLAVOPROTEIN SUBUNIT ALPHA, MITOCHONDRIAL"/>
    <property type="match status" value="1"/>
</dbReference>
<dbReference type="GO" id="GO:0033539">
    <property type="term" value="P:fatty acid beta-oxidation using acyl-CoA dehydrogenase"/>
    <property type="evidence" value="ECO:0007669"/>
    <property type="project" value="TreeGrafter"/>
</dbReference>
<feature type="binding site" evidence="1">
    <location>
        <position position="297"/>
    </location>
    <ligand>
        <name>FAD</name>
        <dbReference type="ChEBI" id="CHEBI:57692"/>
    </ligand>
</feature>